<proteinExistence type="predicted"/>
<organism evidence="1 2">
    <name type="scientific">Sporanaerobium hydrogeniformans</name>
    <dbReference type="NCBI Taxonomy" id="3072179"/>
    <lineage>
        <taxon>Bacteria</taxon>
        <taxon>Bacillati</taxon>
        <taxon>Bacillota</taxon>
        <taxon>Clostridia</taxon>
        <taxon>Lachnospirales</taxon>
        <taxon>Lachnospiraceae</taxon>
        <taxon>Sporanaerobium</taxon>
    </lineage>
</organism>
<gene>
    <name evidence="1" type="ORF">CS063_06990</name>
</gene>
<evidence type="ECO:0000313" key="1">
    <source>
        <dbReference type="EMBL" id="PHV71071.1"/>
    </source>
</evidence>
<evidence type="ECO:0000313" key="2">
    <source>
        <dbReference type="Proteomes" id="UP000224460"/>
    </source>
</evidence>
<reference evidence="1" key="1">
    <citation type="submission" date="2017-10" db="EMBL/GenBank/DDBJ databases">
        <title>Genome sequence of cellulolytic Lachnospiraceae bacterium XHS1971 isolated from hotspring sediment.</title>
        <authorList>
            <person name="Vasudevan G."/>
            <person name="Joshi A.J."/>
            <person name="Hivarkar S."/>
            <person name="Lanjekar V.B."/>
            <person name="Dhakephalkar P.K."/>
            <person name="Dagar S."/>
        </authorList>
    </citation>
    <scope>NUCLEOTIDE SEQUENCE</scope>
    <source>
        <strain evidence="1">XHS1971</strain>
    </source>
</reference>
<sequence>MNKRPIIIDTDPGIDDALAIAIALYSNELDVKLITTVAGNVGIDKTTYNALRLLKFFQKENVPVAVGADRPLIRSYEDASSVHGKSGMEGYDFEPPTQIPIEENAVNAMRRVIMESKEAITIVAIGPLTNIALLLKIYPEVKKNIKEVVMMGGSASRGNMGVMSEYNVGVDPEAAYILFHSGLEIAMVGLDVGFKALVFPEDSEAIRTMNKTGEMAYCLFKKYRGGSFNTGLKIYDSTALAYLLAPQIYEIVETYVDVELAGSMTAGCTLVDLKGYLKQPHNAKVCIDINQEKFREWFKESIRKCI</sequence>
<keyword evidence="1" id="KW-0378">Hydrolase</keyword>
<comment type="caution">
    <text evidence="1">The sequence shown here is derived from an EMBL/GenBank/DDBJ whole genome shotgun (WGS) entry which is preliminary data.</text>
</comment>
<accession>A0AC61DCZ1</accession>
<name>A0AC61DCZ1_9FIRM</name>
<keyword evidence="2" id="KW-1185">Reference proteome</keyword>
<protein>
    <submittedName>
        <fullName evidence="1">Ribonucleoside hydrolase RihC</fullName>
    </submittedName>
</protein>
<dbReference type="Proteomes" id="UP000224460">
    <property type="component" value="Unassembled WGS sequence"/>
</dbReference>
<dbReference type="EMBL" id="PEDL01000005">
    <property type="protein sequence ID" value="PHV71071.1"/>
    <property type="molecule type" value="Genomic_DNA"/>
</dbReference>